<reference evidence="5 6" key="1">
    <citation type="submission" date="2023-12" db="EMBL/GenBank/DDBJ databases">
        <title>Description of new species of Mycobacterium terrae complex isolated from sewage at the Sao Paulo Zoological Park Foundation in Brazil.</title>
        <authorList>
            <person name="Romagnoli C.L."/>
            <person name="Conceicao E.C."/>
            <person name="Machado E."/>
            <person name="Barreto L.B.P.F."/>
            <person name="Sharma A."/>
            <person name="Silva N.M."/>
            <person name="Marques L.E."/>
            <person name="Juliana M.A."/>
            <person name="Lourenco M.C.S."/>
            <person name="Digiampietri L.A."/>
            <person name="Suffys P.N."/>
            <person name="Viana-Niero C."/>
        </authorList>
    </citation>
    <scope>NUCLEOTIDE SEQUENCE [LARGE SCALE GENOMIC DNA]</scope>
    <source>
        <strain evidence="5 6">MYC340</strain>
    </source>
</reference>
<dbReference type="Pfam" id="PF01638">
    <property type="entry name" value="HxlR"/>
    <property type="match status" value="1"/>
</dbReference>
<proteinExistence type="predicted"/>
<evidence type="ECO:0000256" key="3">
    <source>
        <dbReference type="ARBA" id="ARBA00023163"/>
    </source>
</evidence>
<evidence type="ECO:0000313" key="5">
    <source>
        <dbReference type="EMBL" id="MEB3034808.1"/>
    </source>
</evidence>
<keyword evidence="2" id="KW-0238">DNA-binding</keyword>
<evidence type="ECO:0000256" key="2">
    <source>
        <dbReference type="ARBA" id="ARBA00023125"/>
    </source>
</evidence>
<dbReference type="SUPFAM" id="SSF46785">
    <property type="entry name" value="Winged helix' DNA-binding domain"/>
    <property type="match status" value="1"/>
</dbReference>
<feature type="domain" description="HTH hxlR-type" evidence="4">
    <location>
        <begin position="1"/>
        <end position="96"/>
    </location>
</feature>
<evidence type="ECO:0000313" key="6">
    <source>
        <dbReference type="Proteomes" id="UP001298593"/>
    </source>
</evidence>
<protein>
    <submittedName>
        <fullName evidence="5">Helix-turn-helix domain-containing protein</fullName>
    </submittedName>
</protein>
<comment type="caution">
    <text evidence="5">The sequence shown here is derived from an EMBL/GenBank/DDBJ whole genome shotgun (WGS) entry which is preliminary data.</text>
</comment>
<dbReference type="InterPro" id="IPR036388">
    <property type="entry name" value="WH-like_DNA-bd_sf"/>
</dbReference>
<dbReference type="RefSeq" id="WP_329780513.1">
    <property type="nucleotide sequence ID" value="NZ_JAYJJU010000041.1"/>
</dbReference>
<accession>A0ABU5Y3W8</accession>
<keyword evidence="1" id="KW-0805">Transcription regulation</keyword>
<name>A0ABU5Y3W8_9MYCO</name>
<dbReference type="Gene3D" id="1.10.10.10">
    <property type="entry name" value="Winged helix-like DNA-binding domain superfamily/Winged helix DNA-binding domain"/>
    <property type="match status" value="1"/>
</dbReference>
<keyword evidence="6" id="KW-1185">Reference proteome</keyword>
<dbReference type="PROSITE" id="PS51118">
    <property type="entry name" value="HTH_HXLR"/>
    <property type="match status" value="1"/>
</dbReference>
<gene>
    <name evidence="5" type="ORF">KV113_25030</name>
</gene>
<keyword evidence="3" id="KW-0804">Transcription</keyword>
<dbReference type="InterPro" id="IPR002577">
    <property type="entry name" value="HTH_HxlR"/>
</dbReference>
<evidence type="ECO:0000256" key="1">
    <source>
        <dbReference type="ARBA" id="ARBA00023015"/>
    </source>
</evidence>
<dbReference type="InterPro" id="IPR036390">
    <property type="entry name" value="WH_DNA-bd_sf"/>
</dbReference>
<dbReference type="EMBL" id="JAYJJU010000041">
    <property type="protein sequence ID" value="MEB3034808.1"/>
    <property type="molecule type" value="Genomic_DNA"/>
</dbReference>
<dbReference type="PANTHER" id="PTHR33204:SF18">
    <property type="entry name" value="TRANSCRIPTIONAL REGULATORY PROTEIN"/>
    <property type="match status" value="1"/>
</dbReference>
<dbReference type="PANTHER" id="PTHR33204">
    <property type="entry name" value="TRANSCRIPTIONAL REGULATOR, MARR FAMILY"/>
    <property type="match status" value="1"/>
</dbReference>
<sequence>MARAVGVVGDRWSLLIIRDVFDGIHRFGALQRSLGVAKNILSDRLRSLTGHGVLALQTASDGSAYNEYVLTDRGKELFYLVVALRQWGEDHLFSSGEPHSELRETGTDRLVARLQLLDSRGRTLGPDGAYVHKTDAGSVSG</sequence>
<evidence type="ECO:0000259" key="4">
    <source>
        <dbReference type="PROSITE" id="PS51118"/>
    </source>
</evidence>
<organism evidence="5 6">
    <name type="scientific">[Mycobacterium] nativiensis</name>
    <dbReference type="NCBI Taxonomy" id="2855503"/>
    <lineage>
        <taxon>Bacteria</taxon>
        <taxon>Bacillati</taxon>
        <taxon>Actinomycetota</taxon>
        <taxon>Actinomycetes</taxon>
        <taxon>Mycobacteriales</taxon>
        <taxon>Mycobacteriaceae</taxon>
        <taxon>Mycolicibacter</taxon>
    </lineage>
</organism>
<dbReference type="Proteomes" id="UP001298593">
    <property type="component" value="Unassembled WGS sequence"/>
</dbReference>